<dbReference type="CDD" id="cd10917">
    <property type="entry name" value="CE4_NodB_like_6s_7s"/>
    <property type="match status" value="1"/>
</dbReference>
<dbReference type="GO" id="GO:0016810">
    <property type="term" value="F:hydrolase activity, acting on carbon-nitrogen (but not peptide) bonds"/>
    <property type="evidence" value="ECO:0007669"/>
    <property type="project" value="InterPro"/>
</dbReference>
<organism evidence="3">
    <name type="scientific">Fervidobacterium pennivorans</name>
    <dbReference type="NCBI Taxonomy" id="93466"/>
    <lineage>
        <taxon>Bacteria</taxon>
        <taxon>Thermotogati</taxon>
        <taxon>Thermotogota</taxon>
        <taxon>Thermotogae</taxon>
        <taxon>Thermotogales</taxon>
        <taxon>Fervidobacteriaceae</taxon>
        <taxon>Fervidobacterium</taxon>
    </lineage>
</organism>
<evidence type="ECO:0000259" key="2">
    <source>
        <dbReference type="PROSITE" id="PS51677"/>
    </source>
</evidence>
<dbReference type="InterPro" id="IPR002509">
    <property type="entry name" value="NODB_dom"/>
</dbReference>
<dbReference type="PANTHER" id="PTHR10587">
    <property type="entry name" value="GLYCOSYL TRANSFERASE-RELATED"/>
    <property type="match status" value="1"/>
</dbReference>
<keyword evidence="1" id="KW-0472">Membrane</keyword>
<dbReference type="AlphaFoldDB" id="A0A7V4CLC6"/>
<dbReference type="Gene3D" id="3.20.20.370">
    <property type="entry name" value="Glycoside hydrolase/deacetylase"/>
    <property type="match status" value="1"/>
</dbReference>
<dbReference type="PROSITE" id="PS51677">
    <property type="entry name" value="NODB"/>
    <property type="match status" value="1"/>
</dbReference>
<keyword evidence="1" id="KW-0812">Transmembrane</keyword>
<protein>
    <submittedName>
        <fullName evidence="3">Polysaccharide deacetylase family protein</fullName>
    </submittedName>
</protein>
<evidence type="ECO:0000313" key="3">
    <source>
        <dbReference type="EMBL" id="HGQ76386.1"/>
    </source>
</evidence>
<proteinExistence type="predicted"/>
<sequence>MGNTKKRGYLRLFVLVILLIIFGLVLATYKDVLLRGIRHAGVQSQETHSAIQEIAKTKLQTSTQITNEASSVQETGESSSGIFLGPVRTTESTESTIESYASSFGQEEVPTNFEEAIVGTKHDSETSYEFPADISGVKWELGKLYTNLPTKEHKVLLTIDDGPGNYTEEILDFLKKYNIKAIFFVSGDTVKGYANVLKRQYEEGHEIGSHTYCHRSFYKLEKTSSLEEMKQTLISDLDKTEENVKDIIPEAKIRFLRMPEGYYTDWVGEIAMKYGYVTMNWSVAGDWFDKPDEEIIKMFKSAIKPGAIILLHNGRNRGKRALKILEEIVPYILSQGYSFADPKEFF</sequence>
<gene>
    <name evidence="3" type="ORF">ENU12_00335</name>
</gene>
<keyword evidence="1" id="KW-1133">Transmembrane helix</keyword>
<dbReference type="GO" id="GO:0005975">
    <property type="term" value="P:carbohydrate metabolic process"/>
    <property type="evidence" value="ECO:0007669"/>
    <property type="project" value="InterPro"/>
</dbReference>
<dbReference type="InterPro" id="IPR050248">
    <property type="entry name" value="Polysacc_deacetylase_ArnD"/>
</dbReference>
<dbReference type="InterPro" id="IPR011330">
    <property type="entry name" value="Glyco_hydro/deAcase_b/a-brl"/>
</dbReference>
<dbReference type="SUPFAM" id="SSF88713">
    <property type="entry name" value="Glycoside hydrolase/deacetylase"/>
    <property type="match status" value="1"/>
</dbReference>
<accession>A0A7V4CLC6</accession>
<evidence type="ECO:0000256" key="1">
    <source>
        <dbReference type="SAM" id="Phobius"/>
    </source>
</evidence>
<reference evidence="3" key="1">
    <citation type="journal article" date="2020" name="mSystems">
        <title>Genome- and Community-Level Interaction Insights into Carbon Utilization and Element Cycling Functions of Hydrothermarchaeota in Hydrothermal Sediment.</title>
        <authorList>
            <person name="Zhou Z."/>
            <person name="Liu Y."/>
            <person name="Xu W."/>
            <person name="Pan J."/>
            <person name="Luo Z.H."/>
            <person name="Li M."/>
        </authorList>
    </citation>
    <scope>NUCLEOTIDE SEQUENCE [LARGE SCALE GENOMIC DNA]</scope>
    <source>
        <strain evidence="3">SpSt-640</strain>
    </source>
</reference>
<dbReference type="Pfam" id="PF01522">
    <property type="entry name" value="Polysacc_deac_1"/>
    <property type="match status" value="1"/>
</dbReference>
<dbReference type="EMBL" id="DTBH01000009">
    <property type="protein sequence ID" value="HGQ76386.1"/>
    <property type="molecule type" value="Genomic_DNA"/>
</dbReference>
<comment type="caution">
    <text evidence="3">The sequence shown here is derived from an EMBL/GenBank/DDBJ whole genome shotgun (WGS) entry which is preliminary data.</text>
</comment>
<name>A0A7V4CLC6_FERPE</name>
<feature type="transmembrane region" description="Helical" evidence="1">
    <location>
        <begin position="12"/>
        <end position="29"/>
    </location>
</feature>
<feature type="domain" description="NodB homology" evidence="2">
    <location>
        <begin position="153"/>
        <end position="340"/>
    </location>
</feature>